<proteinExistence type="predicted"/>
<dbReference type="Proteomes" id="UP000499080">
    <property type="component" value="Unassembled WGS sequence"/>
</dbReference>
<gene>
    <name evidence="3" type="ORF">AVEN_69986_1</name>
</gene>
<evidence type="ECO:0000313" key="4">
    <source>
        <dbReference type="Proteomes" id="UP000499080"/>
    </source>
</evidence>
<sequence>MNFLKTLGLVMVLVGYAMAGAISVARAYHIPELHHEDDLRDDYDESITVRKPFLDASYPISKEPVDKTGSPKRPDVEYKAEDGKSNVHSHDEETDGGYVRVARALSRILDVAEAGRPGDSGFGGALSEVFRSPGTYRKGEEESEEEYA</sequence>
<feature type="region of interest" description="Disordered" evidence="1">
    <location>
        <begin position="59"/>
        <end position="95"/>
    </location>
</feature>
<protein>
    <submittedName>
        <fullName evidence="3">Uncharacterized protein</fullName>
    </submittedName>
</protein>
<reference evidence="3 4" key="1">
    <citation type="journal article" date="2019" name="Sci. Rep.">
        <title>Orb-weaving spider Araneus ventricosus genome elucidates the spidroin gene catalogue.</title>
        <authorList>
            <person name="Kono N."/>
            <person name="Nakamura H."/>
            <person name="Ohtoshi R."/>
            <person name="Moran D.A.P."/>
            <person name="Shinohara A."/>
            <person name="Yoshida Y."/>
            <person name="Fujiwara M."/>
            <person name="Mori M."/>
            <person name="Tomita M."/>
            <person name="Arakawa K."/>
        </authorList>
    </citation>
    <scope>NUCLEOTIDE SEQUENCE [LARGE SCALE GENOMIC DNA]</scope>
</reference>
<name>A0A4Y2N6E7_ARAVE</name>
<feature type="signal peptide" evidence="2">
    <location>
        <begin position="1"/>
        <end position="19"/>
    </location>
</feature>
<feature type="compositionally biased region" description="Basic and acidic residues" evidence="1">
    <location>
        <begin position="72"/>
        <end position="91"/>
    </location>
</feature>
<evidence type="ECO:0000256" key="1">
    <source>
        <dbReference type="SAM" id="MobiDB-lite"/>
    </source>
</evidence>
<organism evidence="3 4">
    <name type="scientific">Araneus ventricosus</name>
    <name type="common">Orbweaver spider</name>
    <name type="synonym">Epeira ventricosa</name>
    <dbReference type="NCBI Taxonomy" id="182803"/>
    <lineage>
        <taxon>Eukaryota</taxon>
        <taxon>Metazoa</taxon>
        <taxon>Ecdysozoa</taxon>
        <taxon>Arthropoda</taxon>
        <taxon>Chelicerata</taxon>
        <taxon>Arachnida</taxon>
        <taxon>Araneae</taxon>
        <taxon>Araneomorphae</taxon>
        <taxon>Entelegynae</taxon>
        <taxon>Araneoidea</taxon>
        <taxon>Araneidae</taxon>
        <taxon>Araneus</taxon>
    </lineage>
</organism>
<dbReference type="AlphaFoldDB" id="A0A4Y2N6E7"/>
<dbReference type="EMBL" id="BGPR01008426">
    <property type="protein sequence ID" value="GBN33747.1"/>
    <property type="molecule type" value="Genomic_DNA"/>
</dbReference>
<keyword evidence="2" id="KW-0732">Signal</keyword>
<comment type="caution">
    <text evidence="3">The sequence shown here is derived from an EMBL/GenBank/DDBJ whole genome shotgun (WGS) entry which is preliminary data.</text>
</comment>
<evidence type="ECO:0000313" key="3">
    <source>
        <dbReference type="EMBL" id="GBN33747.1"/>
    </source>
</evidence>
<feature type="chain" id="PRO_5021472650" evidence="2">
    <location>
        <begin position="20"/>
        <end position="148"/>
    </location>
</feature>
<evidence type="ECO:0000256" key="2">
    <source>
        <dbReference type="SAM" id="SignalP"/>
    </source>
</evidence>
<accession>A0A4Y2N6E7</accession>
<feature type="region of interest" description="Disordered" evidence="1">
    <location>
        <begin position="116"/>
        <end position="148"/>
    </location>
</feature>
<keyword evidence="4" id="KW-1185">Reference proteome</keyword>